<keyword evidence="2" id="KW-0472">Membrane</keyword>
<dbReference type="EMBL" id="QSRJ01000005">
    <property type="protein sequence ID" value="RGL10359.1"/>
    <property type="molecule type" value="Genomic_DNA"/>
</dbReference>
<dbReference type="GO" id="GO:0003677">
    <property type="term" value="F:DNA binding"/>
    <property type="evidence" value="ECO:0007669"/>
    <property type="project" value="UniProtKB-KW"/>
</dbReference>
<dbReference type="PROSITE" id="PS50943">
    <property type="entry name" value="HTH_CROC1"/>
    <property type="match status" value="1"/>
</dbReference>
<dbReference type="PANTHER" id="PTHR46558:SF15">
    <property type="entry name" value="HELIX-TURN-HELIX DOMAIN PROTEIN"/>
    <property type="match status" value="1"/>
</dbReference>
<evidence type="ECO:0000313" key="5">
    <source>
        <dbReference type="Proteomes" id="UP000260943"/>
    </source>
</evidence>
<evidence type="ECO:0000256" key="1">
    <source>
        <dbReference type="ARBA" id="ARBA00023125"/>
    </source>
</evidence>
<dbReference type="Gene3D" id="1.10.260.40">
    <property type="entry name" value="lambda repressor-like DNA-binding domains"/>
    <property type="match status" value="1"/>
</dbReference>
<comment type="caution">
    <text evidence="4">The sequence shown here is derived from an EMBL/GenBank/DDBJ whole genome shotgun (WGS) entry which is preliminary data.</text>
</comment>
<gene>
    <name evidence="4" type="ORF">DXC81_04820</name>
</gene>
<dbReference type="Proteomes" id="UP000260943">
    <property type="component" value="Unassembled WGS sequence"/>
</dbReference>
<name>A0A3E4QT16_9ACTN</name>
<evidence type="ECO:0000256" key="2">
    <source>
        <dbReference type="SAM" id="Phobius"/>
    </source>
</evidence>
<dbReference type="AlphaFoldDB" id="A0A3E4QT16"/>
<protein>
    <submittedName>
        <fullName evidence="4">XRE family transcriptional regulator</fullName>
    </submittedName>
</protein>
<sequence>MQNSSVSAHIREHREKAGLTQAQLAEAVFATRQTVGNWERGATLPDIQSLQLLAGVFGVTVDELLGGDADELAREAANDRRVLMRSFIMEWVNILVIICVGLARSALRELGMSWSAYQGYSMVLGVIQWTVMLYMLFAVAGRDRVRRARDLVNATDIVAFLEGRASADELPRDWFYRWVLTKVNWWRWGIVAVLLVCFVAMGMGATRSIA</sequence>
<keyword evidence="2" id="KW-1133">Transmembrane helix</keyword>
<dbReference type="CDD" id="cd00093">
    <property type="entry name" value="HTH_XRE"/>
    <property type="match status" value="1"/>
</dbReference>
<evidence type="ECO:0000313" key="4">
    <source>
        <dbReference type="EMBL" id="RGL10359.1"/>
    </source>
</evidence>
<dbReference type="Pfam" id="PF01381">
    <property type="entry name" value="HTH_3"/>
    <property type="match status" value="1"/>
</dbReference>
<dbReference type="PANTHER" id="PTHR46558">
    <property type="entry name" value="TRACRIPTIONAL REGULATORY PROTEIN-RELATED-RELATED"/>
    <property type="match status" value="1"/>
</dbReference>
<evidence type="ECO:0000259" key="3">
    <source>
        <dbReference type="PROSITE" id="PS50943"/>
    </source>
</evidence>
<dbReference type="InterPro" id="IPR001387">
    <property type="entry name" value="Cro/C1-type_HTH"/>
</dbReference>
<dbReference type="InterPro" id="IPR010982">
    <property type="entry name" value="Lambda_DNA-bd_dom_sf"/>
</dbReference>
<feature type="transmembrane region" description="Helical" evidence="2">
    <location>
        <begin position="185"/>
        <end position="205"/>
    </location>
</feature>
<reference evidence="4 5" key="1">
    <citation type="submission" date="2018-08" db="EMBL/GenBank/DDBJ databases">
        <title>A genome reference for cultivated species of the human gut microbiota.</title>
        <authorList>
            <person name="Zou Y."/>
            <person name="Xue W."/>
            <person name="Luo G."/>
        </authorList>
    </citation>
    <scope>NUCLEOTIDE SEQUENCE [LARGE SCALE GENOMIC DNA]</scope>
    <source>
        <strain evidence="4 5">TF08-14</strain>
    </source>
</reference>
<dbReference type="RefSeq" id="WP_117679429.1">
    <property type="nucleotide sequence ID" value="NZ_CALJOO010000055.1"/>
</dbReference>
<keyword evidence="2" id="KW-0812">Transmembrane</keyword>
<feature type="transmembrane region" description="Helical" evidence="2">
    <location>
        <begin position="87"/>
        <end position="107"/>
    </location>
</feature>
<accession>A0A3E4QT16</accession>
<feature type="transmembrane region" description="Helical" evidence="2">
    <location>
        <begin position="119"/>
        <end position="140"/>
    </location>
</feature>
<dbReference type="SMART" id="SM00530">
    <property type="entry name" value="HTH_XRE"/>
    <property type="match status" value="1"/>
</dbReference>
<organism evidence="4 5">
    <name type="scientific">Collinsella tanakaei</name>
    <dbReference type="NCBI Taxonomy" id="626935"/>
    <lineage>
        <taxon>Bacteria</taxon>
        <taxon>Bacillati</taxon>
        <taxon>Actinomycetota</taxon>
        <taxon>Coriobacteriia</taxon>
        <taxon>Coriobacteriales</taxon>
        <taxon>Coriobacteriaceae</taxon>
        <taxon>Collinsella</taxon>
    </lineage>
</organism>
<proteinExistence type="predicted"/>
<dbReference type="SUPFAM" id="SSF47413">
    <property type="entry name" value="lambda repressor-like DNA-binding domains"/>
    <property type="match status" value="1"/>
</dbReference>
<feature type="domain" description="HTH cro/C1-type" evidence="3">
    <location>
        <begin position="10"/>
        <end position="64"/>
    </location>
</feature>
<keyword evidence="1" id="KW-0238">DNA-binding</keyword>